<dbReference type="InParanoid" id="A0A6P8HKM5"/>
<keyword evidence="7" id="KW-0690">Ribosome biogenesis</keyword>
<evidence type="ECO:0000256" key="14">
    <source>
        <dbReference type="SAM" id="MobiDB-lite"/>
    </source>
</evidence>
<feature type="compositionally biased region" description="Basic and acidic residues" evidence="14">
    <location>
        <begin position="67"/>
        <end position="98"/>
    </location>
</feature>
<evidence type="ECO:0000256" key="7">
    <source>
        <dbReference type="ARBA" id="ARBA00022517"/>
    </source>
</evidence>
<evidence type="ECO:0000256" key="12">
    <source>
        <dbReference type="ARBA" id="ARBA00023242"/>
    </source>
</evidence>
<feature type="compositionally biased region" description="Basic and acidic residues" evidence="14">
    <location>
        <begin position="45"/>
        <end position="54"/>
    </location>
</feature>
<evidence type="ECO:0000313" key="15">
    <source>
        <dbReference type="Proteomes" id="UP000515163"/>
    </source>
</evidence>
<dbReference type="PANTHER" id="PTHR13557">
    <property type="entry name" value="COILED-COIL DOMAIN-CONTAINING PROTEIN 86"/>
    <property type="match status" value="1"/>
</dbReference>
<evidence type="ECO:0000256" key="6">
    <source>
        <dbReference type="ARBA" id="ARBA00022454"/>
    </source>
</evidence>
<keyword evidence="11" id="KW-0175">Coiled coil</keyword>
<evidence type="ECO:0000313" key="16">
    <source>
        <dbReference type="RefSeq" id="XP_031553247.1"/>
    </source>
</evidence>
<dbReference type="RefSeq" id="XP_031553247.1">
    <property type="nucleotide sequence ID" value="XM_031697387.1"/>
</dbReference>
<name>A0A6P8HKM5_ACTTE</name>
<dbReference type="GO" id="GO:0005730">
    <property type="term" value="C:nucleolus"/>
    <property type="evidence" value="ECO:0007669"/>
    <property type="project" value="UniProtKB-SubCell"/>
</dbReference>
<evidence type="ECO:0000256" key="10">
    <source>
        <dbReference type="ARBA" id="ARBA00022934"/>
    </source>
</evidence>
<comment type="function">
    <text evidence="13">Required for proper chromosome segregation during mitosis and error-free mitotic progression.</text>
</comment>
<proteinExistence type="inferred from homology"/>
<comment type="subcellular location">
    <subcellularLocation>
        <location evidence="2">Chromosome</location>
    </subcellularLocation>
    <subcellularLocation>
        <location evidence="3">Nucleus</location>
        <location evidence="3">Nucleolus</location>
    </subcellularLocation>
</comment>
<dbReference type="OrthoDB" id="277961at2759"/>
<dbReference type="InterPro" id="IPR005579">
    <property type="entry name" value="Cgr1-like"/>
</dbReference>
<evidence type="ECO:0000256" key="4">
    <source>
        <dbReference type="ARBA" id="ARBA00007869"/>
    </source>
</evidence>
<dbReference type="GO" id="GO:0005694">
    <property type="term" value="C:chromosome"/>
    <property type="evidence" value="ECO:0007669"/>
    <property type="project" value="UniProtKB-SubCell"/>
</dbReference>
<keyword evidence="9" id="KW-0597">Phosphoprotein</keyword>
<evidence type="ECO:0000256" key="13">
    <source>
        <dbReference type="ARBA" id="ARBA00093307"/>
    </source>
</evidence>
<evidence type="ECO:0000256" key="2">
    <source>
        <dbReference type="ARBA" id="ARBA00004286"/>
    </source>
</evidence>
<feature type="compositionally biased region" description="Basic and acidic residues" evidence="14">
    <location>
        <begin position="1"/>
        <end position="17"/>
    </location>
</feature>
<evidence type="ECO:0000256" key="11">
    <source>
        <dbReference type="ARBA" id="ARBA00023054"/>
    </source>
</evidence>
<accession>A0A6P8HKM5</accession>
<dbReference type="AlphaFoldDB" id="A0A6P8HKM5"/>
<keyword evidence="15" id="KW-1185">Reference proteome</keyword>
<dbReference type="PANTHER" id="PTHR13557:SF1">
    <property type="entry name" value="COILED-COIL DOMAIN-CONTAINING PROTEIN 86"/>
    <property type="match status" value="1"/>
</dbReference>
<keyword evidence="10" id="KW-0164">Citrullination</keyword>
<dbReference type="Pfam" id="PF03879">
    <property type="entry name" value="Cgr1"/>
    <property type="match status" value="1"/>
</dbReference>
<evidence type="ECO:0000256" key="3">
    <source>
        <dbReference type="ARBA" id="ARBA00004604"/>
    </source>
</evidence>
<feature type="region of interest" description="Disordered" evidence="14">
    <location>
        <begin position="67"/>
        <end position="124"/>
    </location>
</feature>
<gene>
    <name evidence="16" type="primary">LOC116290369</name>
</gene>
<dbReference type="InterPro" id="IPR026570">
    <property type="entry name" value="CCDC86"/>
</dbReference>
<dbReference type="Proteomes" id="UP000515163">
    <property type="component" value="Unplaced"/>
</dbReference>
<evidence type="ECO:0000256" key="5">
    <source>
        <dbReference type="ARBA" id="ARBA00016738"/>
    </source>
</evidence>
<reference evidence="16" key="1">
    <citation type="submission" date="2025-08" db="UniProtKB">
        <authorList>
            <consortium name="RefSeq"/>
        </authorList>
    </citation>
    <scope>IDENTIFICATION</scope>
    <source>
        <tissue evidence="16">Tentacle</tissue>
    </source>
</reference>
<keyword evidence="12" id="KW-0539">Nucleus</keyword>
<sequence>MADEKEQNSDKKNEPIKIPRGRPKSGRVWKSEKNKKSTIIKVKPLHSDWKKKQKDKLEKKLLKAYESELKDTATKQKEEKRKRQEENKKRREENERKSQIVQVIKDTSKIKKMKKKHLRQIETR</sequence>
<keyword evidence="6" id="KW-0158">Chromosome</keyword>
<protein>
    <recommendedName>
        <fullName evidence="5">Coiled-coil domain-containing protein 86</fullName>
    </recommendedName>
</protein>
<comment type="similarity">
    <text evidence="4">Belongs to the CGR1 family.</text>
</comment>
<organism evidence="15 16">
    <name type="scientific">Actinia tenebrosa</name>
    <name type="common">Australian red waratah sea anemone</name>
    <dbReference type="NCBI Taxonomy" id="6105"/>
    <lineage>
        <taxon>Eukaryota</taxon>
        <taxon>Metazoa</taxon>
        <taxon>Cnidaria</taxon>
        <taxon>Anthozoa</taxon>
        <taxon>Hexacorallia</taxon>
        <taxon>Actiniaria</taxon>
        <taxon>Actiniidae</taxon>
        <taxon>Actinia</taxon>
    </lineage>
</organism>
<evidence type="ECO:0000256" key="8">
    <source>
        <dbReference type="ARBA" id="ARBA00022552"/>
    </source>
</evidence>
<dbReference type="GeneID" id="116290369"/>
<comment type="function">
    <text evidence="1">Involved in nucleolar integrity and required for processing of the pre-rRNA for the 60S ribosome subunit.</text>
</comment>
<evidence type="ECO:0000256" key="9">
    <source>
        <dbReference type="ARBA" id="ARBA00022553"/>
    </source>
</evidence>
<dbReference type="KEGG" id="aten:116290369"/>
<dbReference type="GO" id="GO:0006364">
    <property type="term" value="P:rRNA processing"/>
    <property type="evidence" value="ECO:0007669"/>
    <property type="project" value="UniProtKB-KW"/>
</dbReference>
<keyword evidence="8" id="KW-0698">rRNA processing</keyword>
<evidence type="ECO:0000256" key="1">
    <source>
        <dbReference type="ARBA" id="ARBA00004090"/>
    </source>
</evidence>
<feature type="region of interest" description="Disordered" evidence="14">
    <location>
        <begin position="1"/>
        <end position="54"/>
    </location>
</feature>